<dbReference type="RefSeq" id="WP_228230594.1">
    <property type="nucleotide sequence ID" value="NZ_JAJGMW010000016.1"/>
</dbReference>
<protein>
    <submittedName>
        <fullName evidence="2">Uncharacterized protein</fullName>
    </submittedName>
</protein>
<organism evidence="2 3">
    <name type="scientific">Leeuwenhoekiella parthenopeia</name>
    <dbReference type="NCBI Taxonomy" id="2890320"/>
    <lineage>
        <taxon>Bacteria</taxon>
        <taxon>Pseudomonadati</taxon>
        <taxon>Bacteroidota</taxon>
        <taxon>Flavobacteriia</taxon>
        <taxon>Flavobacteriales</taxon>
        <taxon>Flavobacteriaceae</taxon>
        <taxon>Leeuwenhoekiella</taxon>
    </lineage>
</organism>
<feature type="transmembrane region" description="Helical" evidence="1">
    <location>
        <begin position="7"/>
        <end position="28"/>
    </location>
</feature>
<keyword evidence="3" id="KW-1185">Reference proteome</keyword>
<feature type="transmembrane region" description="Helical" evidence="1">
    <location>
        <begin position="34"/>
        <end position="50"/>
    </location>
</feature>
<keyword evidence="1" id="KW-1133">Transmembrane helix</keyword>
<dbReference type="Proteomes" id="UP001197770">
    <property type="component" value="Unassembled WGS sequence"/>
</dbReference>
<name>A0ABS8GU36_9FLAO</name>
<evidence type="ECO:0000256" key="1">
    <source>
        <dbReference type="SAM" id="Phobius"/>
    </source>
</evidence>
<sequence length="64" mass="8095">MSKYFKYFEYAYLFFAALFLYEAARTWTEEPSKAYFFLFFVVVAVGMYFFKRRFRKKYEQRNQN</sequence>
<reference evidence="2 3" key="1">
    <citation type="submission" date="2021-11" db="EMBL/GenBank/DDBJ databases">
        <title>Seasonal and diel survey of microbial diversity of the Tyrrhenian coast.</title>
        <authorList>
            <person name="Gattoni G."/>
            <person name="Corral P."/>
        </authorList>
    </citation>
    <scope>NUCLEOTIDE SEQUENCE [LARGE SCALE GENOMIC DNA]</scope>
    <source>
        <strain evidence="2 3">Mr9</strain>
    </source>
</reference>
<gene>
    <name evidence="2" type="ORF">LLW17_12335</name>
</gene>
<dbReference type="EMBL" id="JAJGMW010000016">
    <property type="protein sequence ID" value="MCC4213510.1"/>
    <property type="molecule type" value="Genomic_DNA"/>
</dbReference>
<accession>A0ABS8GU36</accession>
<keyword evidence="1" id="KW-0472">Membrane</keyword>
<evidence type="ECO:0000313" key="3">
    <source>
        <dbReference type="Proteomes" id="UP001197770"/>
    </source>
</evidence>
<evidence type="ECO:0000313" key="2">
    <source>
        <dbReference type="EMBL" id="MCC4213510.1"/>
    </source>
</evidence>
<keyword evidence="1" id="KW-0812">Transmembrane</keyword>
<comment type="caution">
    <text evidence="2">The sequence shown here is derived from an EMBL/GenBank/DDBJ whole genome shotgun (WGS) entry which is preliminary data.</text>
</comment>
<proteinExistence type="predicted"/>